<dbReference type="RefSeq" id="WP_169382806.1">
    <property type="nucleotide sequence ID" value="NZ_JAAXLA010000034.1"/>
</dbReference>
<protein>
    <submittedName>
        <fullName evidence="2">Uncharacterized protein</fullName>
    </submittedName>
</protein>
<reference evidence="2 3" key="1">
    <citation type="submission" date="2020-04" db="EMBL/GenBank/DDBJ databases">
        <authorList>
            <person name="Klaysubun C."/>
            <person name="Duangmal K."/>
            <person name="Lipun K."/>
        </authorList>
    </citation>
    <scope>NUCLEOTIDE SEQUENCE [LARGE SCALE GENOMIC DNA]</scope>
    <source>
        <strain evidence="2 3">K10HN5</strain>
    </source>
</reference>
<keyword evidence="3" id="KW-1185">Reference proteome</keyword>
<accession>A0ABX1SCN3</accession>
<dbReference type="EMBL" id="JAAXLA010000034">
    <property type="protein sequence ID" value="NMH99325.1"/>
    <property type="molecule type" value="Genomic_DNA"/>
</dbReference>
<dbReference type="Proteomes" id="UP000820669">
    <property type="component" value="Unassembled WGS sequence"/>
</dbReference>
<feature type="transmembrane region" description="Helical" evidence="1">
    <location>
        <begin position="27"/>
        <end position="48"/>
    </location>
</feature>
<evidence type="ECO:0000256" key="1">
    <source>
        <dbReference type="SAM" id="Phobius"/>
    </source>
</evidence>
<comment type="caution">
    <text evidence="2">The sequence shown here is derived from an EMBL/GenBank/DDBJ whole genome shotgun (WGS) entry which is preliminary data.</text>
</comment>
<sequence>MPVPAGWILVLSLAAAARIHHVPVLDVVSAVADVALLVTVVVTTTRLGRDRPTR</sequence>
<keyword evidence="1" id="KW-0472">Membrane</keyword>
<gene>
    <name evidence="2" type="ORF">HF526_18700</name>
</gene>
<proteinExistence type="predicted"/>
<organism evidence="2 3">
    <name type="scientific">Pseudonocardia acidicola</name>
    <dbReference type="NCBI Taxonomy" id="2724939"/>
    <lineage>
        <taxon>Bacteria</taxon>
        <taxon>Bacillati</taxon>
        <taxon>Actinomycetota</taxon>
        <taxon>Actinomycetes</taxon>
        <taxon>Pseudonocardiales</taxon>
        <taxon>Pseudonocardiaceae</taxon>
        <taxon>Pseudonocardia</taxon>
    </lineage>
</organism>
<evidence type="ECO:0000313" key="2">
    <source>
        <dbReference type="EMBL" id="NMH99325.1"/>
    </source>
</evidence>
<name>A0ABX1SCN3_9PSEU</name>
<evidence type="ECO:0000313" key="3">
    <source>
        <dbReference type="Proteomes" id="UP000820669"/>
    </source>
</evidence>
<keyword evidence="1" id="KW-1133">Transmembrane helix</keyword>
<keyword evidence="1" id="KW-0812">Transmembrane</keyword>